<proteinExistence type="predicted"/>
<reference evidence="2 3" key="1">
    <citation type="journal article" date="2014" name="Int. J. Syst. Evol. Microbiol.">
        <title>Streptomyces hoynatensis sp. nov., isolated from deep marine sediment.</title>
        <authorList>
            <person name="Veyisoglu A."/>
            <person name="Sahin N."/>
        </authorList>
    </citation>
    <scope>NUCLEOTIDE SEQUENCE [LARGE SCALE GENOMIC DNA]</scope>
    <source>
        <strain evidence="2 3">KCTC 29097</strain>
    </source>
</reference>
<dbReference type="AlphaFoldDB" id="A0A3A9YXY8"/>
<evidence type="ECO:0000313" key="3">
    <source>
        <dbReference type="Proteomes" id="UP000272474"/>
    </source>
</evidence>
<dbReference type="EMBL" id="RBAL01000011">
    <property type="protein sequence ID" value="RKN40107.1"/>
    <property type="molecule type" value="Genomic_DNA"/>
</dbReference>
<name>A0A3A9YXY8_9ACTN</name>
<dbReference type="Proteomes" id="UP000272474">
    <property type="component" value="Unassembled WGS sequence"/>
</dbReference>
<feature type="region of interest" description="Disordered" evidence="1">
    <location>
        <begin position="122"/>
        <end position="141"/>
    </location>
</feature>
<sequence>MGHEAEPDLAVPGEDLVRVGQEASSLREGMPAKAMVAEASSYEAASALSAAGFGSGGALREAMARFGEKARDLGRACESIESHLAGTVTVHAALEEDLRARVRAAGVGQVDYLAGFGLTPADLERPSGPPVPGRNAAIEDL</sequence>
<accession>A0A3A9YXY8</accession>
<gene>
    <name evidence="2" type="ORF">D7294_19570</name>
</gene>
<dbReference type="RefSeq" id="WP_120681525.1">
    <property type="nucleotide sequence ID" value="NZ_RBAL01000011.1"/>
</dbReference>
<organism evidence="2 3">
    <name type="scientific">Streptomyces hoynatensis</name>
    <dbReference type="NCBI Taxonomy" id="1141874"/>
    <lineage>
        <taxon>Bacteria</taxon>
        <taxon>Bacillati</taxon>
        <taxon>Actinomycetota</taxon>
        <taxon>Actinomycetes</taxon>
        <taxon>Kitasatosporales</taxon>
        <taxon>Streptomycetaceae</taxon>
        <taxon>Streptomyces</taxon>
    </lineage>
</organism>
<protein>
    <submittedName>
        <fullName evidence="2">Uncharacterized protein</fullName>
    </submittedName>
</protein>
<keyword evidence="3" id="KW-1185">Reference proteome</keyword>
<evidence type="ECO:0000313" key="2">
    <source>
        <dbReference type="EMBL" id="RKN40107.1"/>
    </source>
</evidence>
<comment type="caution">
    <text evidence="2">The sequence shown here is derived from an EMBL/GenBank/DDBJ whole genome shotgun (WGS) entry which is preliminary data.</text>
</comment>
<evidence type="ECO:0000256" key="1">
    <source>
        <dbReference type="SAM" id="MobiDB-lite"/>
    </source>
</evidence>